<name>A0AAV8TN10_9ROSI</name>
<evidence type="ECO:0000313" key="4">
    <source>
        <dbReference type="Proteomes" id="UP001159364"/>
    </source>
</evidence>
<evidence type="ECO:0000259" key="2">
    <source>
        <dbReference type="Pfam" id="PF01167"/>
    </source>
</evidence>
<comment type="similarity">
    <text evidence="1">Belongs to the TUB family.</text>
</comment>
<evidence type="ECO:0000256" key="1">
    <source>
        <dbReference type="ARBA" id="ARBA00007129"/>
    </source>
</evidence>
<reference evidence="3 4" key="1">
    <citation type="submission" date="2021-09" db="EMBL/GenBank/DDBJ databases">
        <title>Genomic insights and catalytic innovation underlie evolution of tropane alkaloids biosynthesis.</title>
        <authorList>
            <person name="Wang Y.-J."/>
            <person name="Tian T."/>
            <person name="Huang J.-P."/>
            <person name="Huang S.-X."/>
        </authorList>
    </citation>
    <scope>NUCLEOTIDE SEQUENCE [LARGE SCALE GENOMIC DNA]</scope>
    <source>
        <strain evidence="3">KIB-2018</strain>
        <tissue evidence="3">Leaf</tissue>
    </source>
</reference>
<organism evidence="3 4">
    <name type="scientific">Erythroxylum novogranatense</name>
    <dbReference type="NCBI Taxonomy" id="1862640"/>
    <lineage>
        <taxon>Eukaryota</taxon>
        <taxon>Viridiplantae</taxon>
        <taxon>Streptophyta</taxon>
        <taxon>Embryophyta</taxon>
        <taxon>Tracheophyta</taxon>
        <taxon>Spermatophyta</taxon>
        <taxon>Magnoliopsida</taxon>
        <taxon>eudicotyledons</taxon>
        <taxon>Gunneridae</taxon>
        <taxon>Pentapetalae</taxon>
        <taxon>rosids</taxon>
        <taxon>fabids</taxon>
        <taxon>Malpighiales</taxon>
        <taxon>Erythroxylaceae</taxon>
        <taxon>Erythroxylum</taxon>
    </lineage>
</organism>
<dbReference type="Pfam" id="PF01167">
    <property type="entry name" value="Tub"/>
    <property type="match status" value="1"/>
</dbReference>
<dbReference type="EMBL" id="JAIWQS010000004">
    <property type="protein sequence ID" value="KAJ8767514.1"/>
    <property type="molecule type" value="Genomic_DNA"/>
</dbReference>
<dbReference type="InterPro" id="IPR000007">
    <property type="entry name" value="Tubby_C"/>
</dbReference>
<dbReference type="PANTHER" id="PTHR16517:SF158">
    <property type="entry name" value="TUBBY-LIKE F-BOX PROTEIN 9"/>
    <property type="match status" value="1"/>
</dbReference>
<protein>
    <recommendedName>
        <fullName evidence="2">Tubby C-terminal domain-containing protein</fullName>
    </recommendedName>
</protein>
<gene>
    <name evidence="3" type="ORF">K2173_017583</name>
</gene>
<dbReference type="SUPFAM" id="SSF54518">
    <property type="entry name" value="Tubby C-terminal domain-like"/>
    <property type="match status" value="1"/>
</dbReference>
<keyword evidence="4" id="KW-1185">Reference proteome</keyword>
<dbReference type="InterPro" id="IPR025659">
    <property type="entry name" value="Tubby-like_C"/>
</dbReference>
<dbReference type="PANTHER" id="PTHR16517">
    <property type="entry name" value="TUBBY-RELATED"/>
    <property type="match status" value="1"/>
</dbReference>
<proteinExistence type="inferred from homology"/>
<dbReference type="AlphaFoldDB" id="A0AAV8TN10"/>
<dbReference type="PRINTS" id="PR01573">
    <property type="entry name" value="SUPERTUBBY"/>
</dbReference>
<evidence type="ECO:0000313" key="3">
    <source>
        <dbReference type="EMBL" id="KAJ8767514.1"/>
    </source>
</evidence>
<dbReference type="Proteomes" id="UP001159364">
    <property type="component" value="Linkage Group LG04"/>
</dbReference>
<accession>A0AAV8TN10</accession>
<feature type="domain" description="Tubby C-terminal" evidence="2">
    <location>
        <begin position="72"/>
        <end position="269"/>
    </location>
</feature>
<comment type="caution">
    <text evidence="3">The sequence shown here is derived from an EMBL/GenBank/DDBJ whole genome shotgun (WGS) entry which is preliminary data.</text>
</comment>
<dbReference type="Gene3D" id="3.20.90.10">
    <property type="entry name" value="Tubby Protein, Chain A"/>
    <property type="match status" value="1"/>
</dbReference>
<sequence>MVRGSAPVEDSRGGDTSCWANLPQELLRDVLVRIEASESWRHIIKDLLKVPEFCDQLTFPIFVKQVLIMALADDGKFLLSAYKWRRPTCTDFVISLHADDMSKGSQIYVEKLRSNFLGTKFTVFDGHPPHAGAKIFTNLAGNYPVAHISYELNIVAVFSRPVVDNLPLLSFFRSKSNEMENLLSGPLSGQKDGALVLKNKAPRWHVQLQYWCLNFHGRVTVASDGPCRPEHDKIILQFEKVGKDLFSMDYQYPISAFQAFAICLGNFDTKIPRE</sequence>